<dbReference type="Proteomes" id="UP000309676">
    <property type="component" value="Unassembled WGS sequence"/>
</dbReference>
<dbReference type="PANTHER" id="PTHR43283:SF7">
    <property type="entry name" value="BETA-LACTAMASE-RELATED DOMAIN-CONTAINING PROTEIN"/>
    <property type="match status" value="1"/>
</dbReference>
<organism evidence="2 3">
    <name type="scientific">Paenibacillus antri</name>
    <dbReference type="NCBI Taxonomy" id="2582848"/>
    <lineage>
        <taxon>Bacteria</taxon>
        <taxon>Bacillati</taxon>
        <taxon>Bacillota</taxon>
        <taxon>Bacilli</taxon>
        <taxon>Bacillales</taxon>
        <taxon>Paenibacillaceae</taxon>
        <taxon>Paenibacillus</taxon>
    </lineage>
</organism>
<proteinExistence type="predicted"/>
<dbReference type="InterPro" id="IPR001466">
    <property type="entry name" value="Beta-lactam-related"/>
</dbReference>
<evidence type="ECO:0000259" key="1">
    <source>
        <dbReference type="Pfam" id="PF00144"/>
    </source>
</evidence>
<accession>A0A5R9GF13</accession>
<dbReference type="InterPro" id="IPR050789">
    <property type="entry name" value="Diverse_Enzym_Activities"/>
</dbReference>
<evidence type="ECO:0000313" key="3">
    <source>
        <dbReference type="Proteomes" id="UP000309676"/>
    </source>
</evidence>
<reference evidence="2 3" key="1">
    <citation type="submission" date="2019-05" db="EMBL/GenBank/DDBJ databases">
        <authorList>
            <person name="Narsing Rao M.P."/>
            <person name="Li W.J."/>
        </authorList>
    </citation>
    <scope>NUCLEOTIDE SEQUENCE [LARGE SCALE GENOMIC DNA]</scope>
    <source>
        <strain evidence="2 3">SYSU_K30003</strain>
    </source>
</reference>
<comment type="caution">
    <text evidence="2">The sequence shown here is derived from an EMBL/GenBank/DDBJ whole genome shotgun (WGS) entry which is preliminary data.</text>
</comment>
<gene>
    <name evidence="2" type="ORF">FE782_12945</name>
</gene>
<dbReference type="PANTHER" id="PTHR43283">
    <property type="entry name" value="BETA-LACTAMASE-RELATED"/>
    <property type="match status" value="1"/>
</dbReference>
<dbReference type="Pfam" id="PF00144">
    <property type="entry name" value="Beta-lactamase"/>
    <property type="match status" value="1"/>
</dbReference>
<protein>
    <submittedName>
        <fullName evidence="2">Serine hydrolase</fullName>
    </submittedName>
</protein>
<name>A0A5R9GF13_9BACL</name>
<feature type="domain" description="Beta-lactamase-related" evidence="1">
    <location>
        <begin position="41"/>
        <end position="294"/>
    </location>
</feature>
<dbReference type="EMBL" id="VCIW01000007">
    <property type="protein sequence ID" value="TLS51814.1"/>
    <property type="molecule type" value="Genomic_DNA"/>
</dbReference>
<dbReference type="GO" id="GO:0016787">
    <property type="term" value="F:hydrolase activity"/>
    <property type="evidence" value="ECO:0007669"/>
    <property type="project" value="UniProtKB-KW"/>
</dbReference>
<sequence length="490" mass="55335">MNRNETELFTPAVPESLGISSSAILRFIERIEREGINMHGFLVLRKGRIAAEGYWAPFSRDRMHRMYSISKSFVSLAIGLLVDEGKLRLEDRVAAFFEDKVPDHLHPYVAQTTVRDLLMMAGPHSAVSYSRQDRDFADTFFRKEPSHPPGSVFFYDTAGTVVLTTIVERISGVPFLTYMRDKLLDPVGFSKEAWCIRTPEGTSWGGSGVMCTLRDTAKLAYVCMNDGRWNGKQLISEAYIREATSKQIDNSLSGDIGYGYQIWCEEDRGFSFRGMGSQFAIVYPDRELVFACTSDTQMMGHIAPILIRNALREELLANLHDGPLPADDAARKALERKIDSLHIIPQQGGLTSSYAEKINGKWYRLHENPMNISRLRFTFEGDEGRWEYENESGLHRLDFGIGKQKEGTFPETKYFGERIGTAKGEGYTCLVSGAWVEEHKLNLLVYITDDYLGTAKMTFSFIDDKISVHMLKAAEWFLDEYSGFAGGVLA</sequence>
<dbReference type="InterPro" id="IPR012338">
    <property type="entry name" value="Beta-lactam/transpept-like"/>
</dbReference>
<dbReference type="SUPFAM" id="SSF56601">
    <property type="entry name" value="beta-lactamase/transpeptidase-like"/>
    <property type="match status" value="1"/>
</dbReference>
<keyword evidence="2" id="KW-0378">Hydrolase</keyword>
<dbReference type="AlphaFoldDB" id="A0A5R9GF13"/>
<keyword evidence="3" id="KW-1185">Reference proteome</keyword>
<evidence type="ECO:0000313" key="2">
    <source>
        <dbReference type="EMBL" id="TLS51814.1"/>
    </source>
</evidence>
<dbReference type="Gene3D" id="3.40.710.10">
    <property type="entry name" value="DD-peptidase/beta-lactamase superfamily"/>
    <property type="match status" value="1"/>
</dbReference>